<keyword evidence="6" id="KW-0119">Carbohydrate metabolism</keyword>
<reference evidence="9 10" key="1">
    <citation type="submission" date="2019-10" db="EMBL/GenBank/DDBJ databases">
        <title>Glycomyces albidus sp. nov., a novel actinomycete isolated from rhizosphere soil of wheat (Triticum aestivum L.).</title>
        <authorList>
            <person name="Qian L."/>
        </authorList>
    </citation>
    <scope>NUCLEOTIDE SEQUENCE [LARGE SCALE GENOMIC DNA]</scope>
    <source>
        <strain evidence="9 10">NEAU-7082</strain>
    </source>
</reference>
<dbReference type="InterPro" id="IPR023214">
    <property type="entry name" value="HAD_sf"/>
</dbReference>
<comment type="caution">
    <text evidence="9">The sequence shown here is derived from an EMBL/GenBank/DDBJ whole genome shotgun (WGS) entry which is preliminary data.</text>
</comment>
<evidence type="ECO:0000256" key="5">
    <source>
        <dbReference type="ARBA" id="ARBA00022801"/>
    </source>
</evidence>
<evidence type="ECO:0000313" key="10">
    <source>
        <dbReference type="Proteomes" id="UP000477750"/>
    </source>
</evidence>
<dbReference type="InterPro" id="IPR029044">
    <property type="entry name" value="Nucleotide-diphossugar_trans"/>
</dbReference>
<dbReference type="PANTHER" id="PTHR42891:SF1">
    <property type="entry name" value="D-GLYCERO-BETA-D-MANNO-HEPTOSE-1,7-BISPHOSPHATE 7-PHOSPHATASE"/>
    <property type="match status" value="1"/>
</dbReference>
<evidence type="ECO:0000259" key="8">
    <source>
        <dbReference type="Pfam" id="PF00535"/>
    </source>
</evidence>
<evidence type="ECO:0000256" key="2">
    <source>
        <dbReference type="ARBA" id="ARBA00005628"/>
    </source>
</evidence>
<evidence type="ECO:0000256" key="6">
    <source>
        <dbReference type="ARBA" id="ARBA00023277"/>
    </source>
</evidence>
<dbReference type="InterPro" id="IPR006439">
    <property type="entry name" value="HAD-SF_hydro_IA"/>
</dbReference>
<accession>A0A6L5G7P6</accession>
<evidence type="ECO:0000313" key="9">
    <source>
        <dbReference type="EMBL" id="MQM25633.1"/>
    </source>
</evidence>
<keyword evidence="4" id="KW-0479">Metal-binding</keyword>
<dbReference type="GO" id="GO:0005737">
    <property type="term" value="C:cytoplasm"/>
    <property type="evidence" value="ECO:0007669"/>
    <property type="project" value="UniProtKB-SubCell"/>
</dbReference>
<evidence type="ECO:0000256" key="3">
    <source>
        <dbReference type="ARBA" id="ARBA00022490"/>
    </source>
</evidence>
<comment type="similarity">
    <text evidence="2">Belongs to the GmhB family.</text>
</comment>
<dbReference type="Proteomes" id="UP000477750">
    <property type="component" value="Unassembled WGS sequence"/>
</dbReference>
<dbReference type="EMBL" id="WIAO01000007">
    <property type="protein sequence ID" value="MQM25633.1"/>
    <property type="molecule type" value="Genomic_DNA"/>
</dbReference>
<dbReference type="GO" id="GO:0016791">
    <property type="term" value="F:phosphatase activity"/>
    <property type="evidence" value="ECO:0007669"/>
    <property type="project" value="InterPro"/>
</dbReference>
<dbReference type="PANTHER" id="PTHR42891">
    <property type="entry name" value="D-GLYCERO-BETA-D-MANNO-HEPTOSE-1,7-BISPHOSPHATE 7-PHOSPHATASE"/>
    <property type="match status" value="1"/>
</dbReference>
<evidence type="ECO:0000256" key="1">
    <source>
        <dbReference type="ARBA" id="ARBA00004496"/>
    </source>
</evidence>
<evidence type="ECO:0000256" key="4">
    <source>
        <dbReference type="ARBA" id="ARBA00022723"/>
    </source>
</evidence>
<dbReference type="GO" id="GO:0046872">
    <property type="term" value="F:metal ion binding"/>
    <property type="evidence" value="ECO:0007669"/>
    <property type="project" value="UniProtKB-KW"/>
</dbReference>
<dbReference type="InterPro" id="IPR006549">
    <property type="entry name" value="HAD-SF_hydro_IIIA"/>
</dbReference>
<sequence length="471" mass="50180">MSAVTVVVPTVGRASLETLLSALAAAEGPPPERVVLVDDRPEPGPLRVPDLPFPHVVLRSGGRGPAAARNTGWRAADTEWVAFLDDDVVPGADWFARLHADLKDLGEQDAGSQGCIEVPVPVDRRPTDAERRTLALEHARWITADMAYRRSALEAVGGFDERFKRAFREDTDLALRIVDSGLRIAEGRRRSRHPVRPGGFLSSVRDQIGNADNALMRAKHGATWRRRAGEQRSRFPGHLTTTALGVAALAGAIGRRITPGPRNAGEIADLAVSSALIPPVAVAWNVIGTIRHRPAPPVEAVLFDRDDTLIKNIPALADPDLVEPMPGALAATARLRALQIPIGVVTNQSAIAKGLLDEAALEAVNERVDKLLGPFGAWEVCPHRAEDCCACRKPSPAMVARAAARLGARPERCVMIGDIGADVEAALAAGARAILVPTERTRPEEIAAARRRAAVARDLAEAVNLALGAIA</sequence>
<dbReference type="Gene3D" id="3.90.550.10">
    <property type="entry name" value="Spore Coat Polysaccharide Biosynthesis Protein SpsA, Chain A"/>
    <property type="match status" value="1"/>
</dbReference>
<keyword evidence="10" id="KW-1185">Reference proteome</keyword>
<organism evidence="9 10">
    <name type="scientific">Glycomyces albidus</name>
    <dbReference type="NCBI Taxonomy" id="2656774"/>
    <lineage>
        <taxon>Bacteria</taxon>
        <taxon>Bacillati</taxon>
        <taxon>Actinomycetota</taxon>
        <taxon>Actinomycetes</taxon>
        <taxon>Glycomycetales</taxon>
        <taxon>Glycomycetaceae</taxon>
        <taxon>Glycomyces</taxon>
    </lineage>
</organism>
<dbReference type="GO" id="GO:0005975">
    <property type="term" value="P:carbohydrate metabolic process"/>
    <property type="evidence" value="ECO:0007669"/>
    <property type="project" value="InterPro"/>
</dbReference>
<evidence type="ECO:0000256" key="7">
    <source>
        <dbReference type="ARBA" id="ARBA00031828"/>
    </source>
</evidence>
<gene>
    <name evidence="9" type="ORF">GFD30_08630</name>
</gene>
<dbReference type="NCBIfam" id="TIGR01656">
    <property type="entry name" value="Histidinol-ppas"/>
    <property type="match status" value="1"/>
</dbReference>
<dbReference type="RefSeq" id="WP_153024774.1">
    <property type="nucleotide sequence ID" value="NZ_WIAO01000007.1"/>
</dbReference>
<protein>
    <recommendedName>
        <fullName evidence="7">D,D-heptose 1,7-bisphosphate phosphatase</fullName>
    </recommendedName>
</protein>
<dbReference type="InterPro" id="IPR036412">
    <property type="entry name" value="HAD-like_sf"/>
</dbReference>
<dbReference type="InterPro" id="IPR004446">
    <property type="entry name" value="Heptose_bisP_phosphatase"/>
</dbReference>
<dbReference type="InterPro" id="IPR001173">
    <property type="entry name" value="Glyco_trans_2-like"/>
</dbReference>
<dbReference type="SUPFAM" id="SSF56784">
    <property type="entry name" value="HAD-like"/>
    <property type="match status" value="1"/>
</dbReference>
<dbReference type="AlphaFoldDB" id="A0A6L5G7P6"/>
<dbReference type="NCBIfam" id="TIGR01509">
    <property type="entry name" value="HAD-SF-IA-v3"/>
    <property type="match status" value="1"/>
</dbReference>
<dbReference type="SUPFAM" id="SSF53448">
    <property type="entry name" value="Nucleotide-diphospho-sugar transferases"/>
    <property type="match status" value="1"/>
</dbReference>
<keyword evidence="3" id="KW-0963">Cytoplasm</keyword>
<feature type="domain" description="Glycosyltransferase 2-like" evidence="8">
    <location>
        <begin position="5"/>
        <end position="107"/>
    </location>
</feature>
<dbReference type="NCBIfam" id="TIGR01662">
    <property type="entry name" value="HAD-SF-IIIA"/>
    <property type="match status" value="1"/>
</dbReference>
<dbReference type="InterPro" id="IPR006543">
    <property type="entry name" value="Histidinol-phos"/>
</dbReference>
<dbReference type="Pfam" id="PF00535">
    <property type="entry name" value="Glycos_transf_2"/>
    <property type="match status" value="1"/>
</dbReference>
<keyword evidence="5 9" id="KW-0378">Hydrolase</keyword>
<dbReference type="Gene3D" id="3.40.50.1000">
    <property type="entry name" value="HAD superfamily/HAD-like"/>
    <property type="match status" value="1"/>
</dbReference>
<name>A0A6L5G7P6_9ACTN</name>
<comment type="subcellular location">
    <subcellularLocation>
        <location evidence="1">Cytoplasm</location>
    </subcellularLocation>
</comment>
<dbReference type="Pfam" id="PF13242">
    <property type="entry name" value="Hydrolase_like"/>
    <property type="match status" value="1"/>
</dbReference>
<proteinExistence type="inferred from homology"/>